<dbReference type="Proteomes" id="UP000092462">
    <property type="component" value="Unassembled WGS sequence"/>
</dbReference>
<dbReference type="AlphaFoldDB" id="A0A1B0DB79"/>
<keyword evidence="3" id="KW-1185">Reference proteome</keyword>
<organism evidence="2 3">
    <name type="scientific">Phlebotomus papatasi</name>
    <name type="common">Sandfly</name>
    <dbReference type="NCBI Taxonomy" id="29031"/>
    <lineage>
        <taxon>Eukaryota</taxon>
        <taxon>Metazoa</taxon>
        <taxon>Ecdysozoa</taxon>
        <taxon>Arthropoda</taxon>
        <taxon>Hexapoda</taxon>
        <taxon>Insecta</taxon>
        <taxon>Pterygota</taxon>
        <taxon>Neoptera</taxon>
        <taxon>Endopterygota</taxon>
        <taxon>Diptera</taxon>
        <taxon>Nematocera</taxon>
        <taxon>Psychodoidea</taxon>
        <taxon>Psychodidae</taxon>
        <taxon>Phlebotomus</taxon>
        <taxon>Phlebotomus</taxon>
    </lineage>
</organism>
<feature type="compositionally biased region" description="Basic and acidic residues" evidence="1">
    <location>
        <begin position="111"/>
        <end position="122"/>
    </location>
</feature>
<proteinExistence type="predicted"/>
<protein>
    <submittedName>
        <fullName evidence="2">Uncharacterized protein</fullName>
    </submittedName>
</protein>
<feature type="region of interest" description="Disordered" evidence="1">
    <location>
        <begin position="51"/>
        <end position="91"/>
    </location>
</feature>
<evidence type="ECO:0000256" key="1">
    <source>
        <dbReference type="SAM" id="MobiDB-lite"/>
    </source>
</evidence>
<accession>A0A1B0DB79</accession>
<name>A0A1B0DB79_PHLPP</name>
<dbReference type="EMBL" id="AJVK01004663">
    <property type="status" value="NOT_ANNOTATED_CDS"/>
    <property type="molecule type" value="Genomic_DNA"/>
</dbReference>
<sequence length="146" mass="16944">MDLLHPNLLTNEQIVAILKERHLDISNIAGTSREELVRLYKSFIMPQPCRRAKERGIPENGNSGTEAKDCLDRDQANGERKRKHNRITFSEGDTKSKEICYKVKRTDDKPEILKHIDTEVTQKRRISSENSSPQNPHTKRKKITWP</sequence>
<dbReference type="EnsemblMetazoa" id="PPAI004976-RA">
    <property type="protein sequence ID" value="PPAI004976-PA"/>
    <property type="gene ID" value="PPAI004976"/>
</dbReference>
<feature type="region of interest" description="Disordered" evidence="1">
    <location>
        <begin position="111"/>
        <end position="146"/>
    </location>
</feature>
<dbReference type="VEuPathDB" id="VectorBase:PPAPM1_010847"/>
<dbReference type="GO" id="GO:0048598">
    <property type="term" value="P:embryonic morphogenesis"/>
    <property type="evidence" value="ECO:0007669"/>
    <property type="project" value="InterPro"/>
</dbReference>
<feature type="compositionally biased region" description="Basic and acidic residues" evidence="1">
    <location>
        <begin position="66"/>
        <end position="79"/>
    </location>
</feature>
<evidence type="ECO:0000313" key="3">
    <source>
        <dbReference type="Proteomes" id="UP000092462"/>
    </source>
</evidence>
<dbReference type="InterPro" id="IPR024887">
    <property type="entry name" value="Ashwin"/>
</dbReference>
<reference evidence="2" key="1">
    <citation type="submission" date="2022-08" db="UniProtKB">
        <authorList>
            <consortium name="EnsemblMetazoa"/>
        </authorList>
    </citation>
    <scope>IDENTIFICATION</scope>
    <source>
        <strain evidence="2">Israel</strain>
    </source>
</reference>
<evidence type="ECO:0000313" key="2">
    <source>
        <dbReference type="EnsemblMetazoa" id="PPAI004976-PA"/>
    </source>
</evidence>
<dbReference type="VEuPathDB" id="VectorBase:PPAI004976"/>
<dbReference type="Pfam" id="PF15323">
    <property type="entry name" value="Ashwin"/>
    <property type="match status" value="1"/>
</dbReference>
<feature type="compositionally biased region" description="Basic residues" evidence="1">
    <location>
        <begin position="137"/>
        <end position="146"/>
    </location>
</feature>
<dbReference type="GO" id="GO:0072669">
    <property type="term" value="C:tRNA-splicing ligase complex"/>
    <property type="evidence" value="ECO:0007669"/>
    <property type="project" value="InterPro"/>
</dbReference>